<proteinExistence type="predicted"/>
<evidence type="ECO:0000313" key="2">
    <source>
        <dbReference type="Proteomes" id="UP000323506"/>
    </source>
</evidence>
<dbReference type="Proteomes" id="UP000323506">
    <property type="component" value="Chromosome D12"/>
</dbReference>
<dbReference type="AlphaFoldDB" id="A0A5D2A3F9"/>
<protein>
    <submittedName>
        <fullName evidence="1">Uncharacterized protein</fullName>
    </submittedName>
</protein>
<dbReference type="EMBL" id="CM017712">
    <property type="protein sequence ID" value="TYG39434.1"/>
    <property type="molecule type" value="Genomic_DNA"/>
</dbReference>
<organism evidence="1 2">
    <name type="scientific">Gossypium darwinii</name>
    <name type="common">Darwin's cotton</name>
    <name type="synonym">Gossypium barbadense var. darwinii</name>
    <dbReference type="NCBI Taxonomy" id="34276"/>
    <lineage>
        <taxon>Eukaryota</taxon>
        <taxon>Viridiplantae</taxon>
        <taxon>Streptophyta</taxon>
        <taxon>Embryophyta</taxon>
        <taxon>Tracheophyta</taxon>
        <taxon>Spermatophyta</taxon>
        <taxon>Magnoliopsida</taxon>
        <taxon>eudicotyledons</taxon>
        <taxon>Gunneridae</taxon>
        <taxon>Pentapetalae</taxon>
        <taxon>rosids</taxon>
        <taxon>malvids</taxon>
        <taxon>Malvales</taxon>
        <taxon>Malvaceae</taxon>
        <taxon>Malvoideae</taxon>
        <taxon>Gossypium</taxon>
    </lineage>
</organism>
<reference evidence="1 2" key="1">
    <citation type="submission" date="2019-06" db="EMBL/GenBank/DDBJ databases">
        <title>WGS assembly of Gossypium darwinii.</title>
        <authorList>
            <person name="Chen Z.J."/>
            <person name="Sreedasyam A."/>
            <person name="Ando A."/>
            <person name="Song Q."/>
            <person name="De L."/>
            <person name="Hulse-Kemp A."/>
            <person name="Ding M."/>
            <person name="Ye W."/>
            <person name="Kirkbride R."/>
            <person name="Jenkins J."/>
            <person name="Plott C."/>
            <person name="Lovell J."/>
            <person name="Lin Y.-M."/>
            <person name="Vaughn R."/>
            <person name="Liu B."/>
            <person name="Li W."/>
            <person name="Simpson S."/>
            <person name="Scheffler B."/>
            <person name="Saski C."/>
            <person name="Grover C."/>
            <person name="Hu G."/>
            <person name="Conover J."/>
            <person name="Carlson J."/>
            <person name="Shu S."/>
            <person name="Boston L."/>
            <person name="Williams M."/>
            <person name="Peterson D."/>
            <person name="Mcgee K."/>
            <person name="Jones D."/>
            <person name="Wendel J."/>
            <person name="Stelly D."/>
            <person name="Grimwood J."/>
            <person name="Schmutz J."/>
        </authorList>
    </citation>
    <scope>NUCLEOTIDE SEQUENCE [LARGE SCALE GENOMIC DNA]</scope>
    <source>
        <strain evidence="1">1808015.09</strain>
    </source>
</reference>
<gene>
    <name evidence="1" type="ORF">ES288_D12G016000v1</name>
</gene>
<name>A0A5D2A3F9_GOSDA</name>
<keyword evidence="2" id="KW-1185">Reference proteome</keyword>
<accession>A0A5D2A3F9</accession>
<sequence>MGMIWREFGSHRSLLTLQIDGLMGRSAMTYFQLAVF</sequence>
<evidence type="ECO:0000313" key="1">
    <source>
        <dbReference type="EMBL" id="TYG39434.1"/>
    </source>
</evidence>